<evidence type="ECO:0000313" key="7">
    <source>
        <dbReference type="EMBL" id="KUK97687.1"/>
    </source>
</evidence>
<dbReference type="AlphaFoldDB" id="A0A117MDA0"/>
<feature type="transmembrane region" description="Helical" evidence="5">
    <location>
        <begin position="182"/>
        <end position="205"/>
    </location>
</feature>
<name>A0A117MDA0_9EURY</name>
<dbReference type="Gene3D" id="1.20.1420.30">
    <property type="entry name" value="NCX, central ion-binding region"/>
    <property type="match status" value="2"/>
</dbReference>
<evidence type="ECO:0000259" key="6">
    <source>
        <dbReference type="Pfam" id="PF01699"/>
    </source>
</evidence>
<dbReference type="NCBIfam" id="TIGR00367">
    <property type="entry name" value="calcium/sodium antiporter"/>
    <property type="match status" value="1"/>
</dbReference>
<gene>
    <name evidence="7" type="ORF">XE07_0101</name>
</gene>
<dbReference type="EMBL" id="LGHB01000001">
    <property type="protein sequence ID" value="KUK97687.1"/>
    <property type="molecule type" value="Genomic_DNA"/>
</dbReference>
<feature type="domain" description="Sodium/calcium exchanger membrane region" evidence="6">
    <location>
        <begin position="8"/>
        <end position="148"/>
    </location>
</feature>
<accession>A0A117MDA0</accession>
<dbReference type="GO" id="GO:0005886">
    <property type="term" value="C:plasma membrane"/>
    <property type="evidence" value="ECO:0007669"/>
    <property type="project" value="TreeGrafter"/>
</dbReference>
<dbReference type="Proteomes" id="UP000053961">
    <property type="component" value="Unassembled WGS sequence"/>
</dbReference>
<dbReference type="GO" id="GO:0005262">
    <property type="term" value="F:calcium channel activity"/>
    <property type="evidence" value="ECO:0007669"/>
    <property type="project" value="TreeGrafter"/>
</dbReference>
<dbReference type="PATRIC" id="fig|301375.6.peg.1109"/>
<feature type="transmembrane region" description="Helical" evidence="5">
    <location>
        <begin position="130"/>
        <end position="150"/>
    </location>
</feature>
<evidence type="ECO:0000256" key="4">
    <source>
        <dbReference type="ARBA" id="ARBA00023136"/>
    </source>
</evidence>
<keyword evidence="4 5" id="KW-0472">Membrane</keyword>
<feature type="transmembrane region" description="Helical" evidence="5">
    <location>
        <begin position="71"/>
        <end position="95"/>
    </location>
</feature>
<feature type="transmembrane region" description="Helical" evidence="5">
    <location>
        <begin position="107"/>
        <end position="124"/>
    </location>
</feature>
<protein>
    <submittedName>
        <fullName evidence="7">Na+/Ca+ antiporter, CaCA family</fullName>
    </submittedName>
</protein>
<feature type="transmembrane region" description="Helical" evidence="5">
    <location>
        <begin position="280"/>
        <end position="298"/>
    </location>
</feature>
<dbReference type="InterPro" id="IPR004481">
    <property type="entry name" value="K/Na/Ca-exchanger"/>
</dbReference>
<dbReference type="Pfam" id="PF01699">
    <property type="entry name" value="Na_Ca_ex"/>
    <property type="match status" value="2"/>
</dbReference>
<feature type="transmembrane region" description="Helical" evidence="5">
    <location>
        <begin position="305"/>
        <end position="324"/>
    </location>
</feature>
<keyword evidence="2 5" id="KW-0812">Transmembrane</keyword>
<keyword evidence="3 5" id="KW-1133">Transmembrane helix</keyword>
<feature type="transmembrane region" description="Helical" evidence="5">
    <location>
        <begin position="217"/>
        <end position="240"/>
    </location>
</feature>
<reference evidence="8" key="1">
    <citation type="journal article" date="2015" name="MBio">
        <title>Genome-Resolved Metagenomic Analysis Reveals Roles for Candidate Phyla and Other Microbial Community Members in Biogeochemical Transformations in Oil Reservoirs.</title>
        <authorList>
            <person name="Hu P."/>
            <person name="Tom L."/>
            <person name="Singh A."/>
            <person name="Thomas B.C."/>
            <person name="Baker B.J."/>
            <person name="Piceno Y.M."/>
            <person name="Andersen G.L."/>
            <person name="Banfield J.F."/>
        </authorList>
    </citation>
    <scope>NUCLEOTIDE SEQUENCE [LARGE SCALE GENOMIC DNA]</scope>
</reference>
<comment type="subcellular location">
    <subcellularLocation>
        <location evidence="1">Membrane</location>
        <topology evidence="1">Multi-pass membrane protein</topology>
    </subcellularLocation>
</comment>
<proteinExistence type="predicted"/>
<dbReference type="GO" id="GO:0008273">
    <property type="term" value="F:calcium, potassium:sodium antiporter activity"/>
    <property type="evidence" value="ECO:0007669"/>
    <property type="project" value="TreeGrafter"/>
</dbReference>
<feature type="transmembrane region" description="Helical" evidence="5">
    <location>
        <begin position="252"/>
        <end position="274"/>
    </location>
</feature>
<sequence length="325" mass="35065">MLPVLFWALVFVASLAVLVKASDYFTDSAERIGISFGISPFIIGVTIVAVGTSTPELVSSVLAVVKGSSEIVAGNVMGSNVTNIFLILGLSAIVGKKMVTRYELANVDLPLFVGSAILLSLMVWDGVFAIAEALLCLALLLVYLLYAISVERVVDEAMTRSMEEMEAAGASRPKRRRLDPKVYLKLILSVFFLYIGANYTIVSVVKLSEMVGIGTEIIAATAVALGTSLPELVVSVKAAAMNKPELAIGNLLGSNIFNSLGIMGISALFGTLVIPETITGFVMPMMVVATLLYFVVIWEKEMTLWEGWMMVIFYIFFLGKLFGIF</sequence>
<feature type="transmembrane region" description="Helical" evidence="5">
    <location>
        <begin position="6"/>
        <end position="25"/>
    </location>
</feature>
<evidence type="ECO:0000256" key="1">
    <source>
        <dbReference type="ARBA" id="ARBA00004141"/>
    </source>
</evidence>
<organism evidence="7 8">
    <name type="scientific">Methanothrix harundinacea</name>
    <dbReference type="NCBI Taxonomy" id="301375"/>
    <lineage>
        <taxon>Archaea</taxon>
        <taxon>Methanobacteriati</taxon>
        <taxon>Methanobacteriota</taxon>
        <taxon>Stenosarchaea group</taxon>
        <taxon>Methanomicrobia</taxon>
        <taxon>Methanotrichales</taxon>
        <taxon>Methanotrichaceae</taxon>
        <taxon>Methanothrix</taxon>
    </lineage>
</organism>
<dbReference type="GO" id="GO:0006874">
    <property type="term" value="P:intracellular calcium ion homeostasis"/>
    <property type="evidence" value="ECO:0007669"/>
    <property type="project" value="TreeGrafter"/>
</dbReference>
<evidence type="ECO:0000256" key="3">
    <source>
        <dbReference type="ARBA" id="ARBA00022989"/>
    </source>
</evidence>
<dbReference type="PANTHER" id="PTHR10846">
    <property type="entry name" value="SODIUM/POTASSIUM/CALCIUM EXCHANGER"/>
    <property type="match status" value="1"/>
</dbReference>
<dbReference type="InterPro" id="IPR004837">
    <property type="entry name" value="NaCa_Exmemb"/>
</dbReference>
<evidence type="ECO:0000256" key="5">
    <source>
        <dbReference type="SAM" id="Phobius"/>
    </source>
</evidence>
<feature type="domain" description="Sodium/calcium exchanger membrane region" evidence="6">
    <location>
        <begin position="184"/>
        <end position="318"/>
    </location>
</feature>
<evidence type="ECO:0000256" key="2">
    <source>
        <dbReference type="ARBA" id="ARBA00022692"/>
    </source>
</evidence>
<evidence type="ECO:0000313" key="8">
    <source>
        <dbReference type="Proteomes" id="UP000053961"/>
    </source>
</evidence>
<dbReference type="PANTHER" id="PTHR10846:SF8">
    <property type="entry name" value="INNER MEMBRANE PROTEIN YRBG"/>
    <property type="match status" value="1"/>
</dbReference>
<dbReference type="InterPro" id="IPR044880">
    <property type="entry name" value="NCX_ion-bd_dom_sf"/>
</dbReference>
<feature type="transmembrane region" description="Helical" evidence="5">
    <location>
        <begin position="32"/>
        <end position="51"/>
    </location>
</feature>
<comment type="caution">
    <text evidence="7">The sequence shown here is derived from an EMBL/GenBank/DDBJ whole genome shotgun (WGS) entry which is preliminary data.</text>
</comment>